<dbReference type="RefSeq" id="WP_054876259.1">
    <property type="nucleotide sequence ID" value="NZ_LKET01000041.1"/>
</dbReference>
<gene>
    <name evidence="2" type="ORF">OXPF_32670</name>
</gene>
<dbReference type="PROSITE" id="PS51257">
    <property type="entry name" value="PROKAR_LIPOPROTEIN"/>
    <property type="match status" value="1"/>
</dbReference>
<evidence type="ECO:0000313" key="3">
    <source>
        <dbReference type="Proteomes" id="UP000050326"/>
    </source>
</evidence>
<keyword evidence="3" id="KW-1185">Reference proteome</keyword>
<protein>
    <recommendedName>
        <fullName evidence="4">DUF302 domain-containing protein</fullName>
    </recommendedName>
</protein>
<reference evidence="2 3" key="1">
    <citation type="submission" date="2015-09" db="EMBL/GenBank/DDBJ databases">
        <title>Genome sequence of Oxobacter pfennigii DSM 3222.</title>
        <authorList>
            <person name="Poehlein A."/>
            <person name="Bengelsdorf F.R."/>
            <person name="Schiel-Bengelsdorf B."/>
            <person name="Duerre P."/>
            <person name="Daniel R."/>
        </authorList>
    </citation>
    <scope>NUCLEOTIDE SEQUENCE [LARGE SCALE GENOMIC DNA]</scope>
    <source>
        <strain evidence="2 3">DSM 3222</strain>
    </source>
</reference>
<organism evidence="2 3">
    <name type="scientific">Oxobacter pfennigii</name>
    <dbReference type="NCBI Taxonomy" id="36849"/>
    <lineage>
        <taxon>Bacteria</taxon>
        <taxon>Bacillati</taxon>
        <taxon>Bacillota</taxon>
        <taxon>Clostridia</taxon>
        <taxon>Eubacteriales</taxon>
        <taxon>Clostridiaceae</taxon>
        <taxon>Oxobacter</taxon>
    </lineage>
</organism>
<dbReference type="Proteomes" id="UP000050326">
    <property type="component" value="Unassembled WGS sequence"/>
</dbReference>
<accession>A0A0P8WLG4</accession>
<sequence length="147" mass="16130">MKRLLIIAIIILSGLSGCSGDTITSQENAKEVNELVQGLMANSQQVDFQVEPSRADWAPDGLAQIREMAFGLIPAIKVTGKMNGKVDLHKPGMAFFKWSDTSIYIDLKSSDPQGSIYIESKYGIHEAEANKESVDKVIEFAKKSLLL</sequence>
<name>A0A0P8WLG4_9CLOT</name>
<keyword evidence="1" id="KW-0732">Signal</keyword>
<comment type="caution">
    <text evidence="2">The sequence shown here is derived from an EMBL/GenBank/DDBJ whole genome shotgun (WGS) entry which is preliminary data.</text>
</comment>
<dbReference type="EMBL" id="LKET01000041">
    <property type="protein sequence ID" value="KPU43253.1"/>
    <property type="molecule type" value="Genomic_DNA"/>
</dbReference>
<feature type="signal peptide" evidence="1">
    <location>
        <begin position="1"/>
        <end position="19"/>
    </location>
</feature>
<dbReference type="AlphaFoldDB" id="A0A0P8WLG4"/>
<feature type="chain" id="PRO_5039119837" description="DUF302 domain-containing protein" evidence="1">
    <location>
        <begin position="20"/>
        <end position="147"/>
    </location>
</feature>
<evidence type="ECO:0008006" key="4">
    <source>
        <dbReference type="Google" id="ProtNLM"/>
    </source>
</evidence>
<evidence type="ECO:0000256" key="1">
    <source>
        <dbReference type="SAM" id="SignalP"/>
    </source>
</evidence>
<proteinExistence type="predicted"/>
<evidence type="ECO:0000313" key="2">
    <source>
        <dbReference type="EMBL" id="KPU43253.1"/>
    </source>
</evidence>